<evidence type="ECO:0000256" key="3">
    <source>
        <dbReference type="ARBA" id="ARBA00023054"/>
    </source>
</evidence>
<dbReference type="PANTHER" id="PTHR15504:SF0">
    <property type="entry name" value="CILIA- AND FLAGELLA-ASSOCIATED PROTEIN 45"/>
    <property type="match status" value="1"/>
</dbReference>
<evidence type="ECO:0000256" key="1">
    <source>
        <dbReference type="ARBA" id="ARBA00004230"/>
    </source>
</evidence>
<dbReference type="GO" id="GO:0031514">
    <property type="term" value="C:motile cilium"/>
    <property type="evidence" value="ECO:0007669"/>
    <property type="project" value="UniProtKB-SubCell"/>
</dbReference>
<evidence type="ECO:0000256" key="4">
    <source>
        <dbReference type="ARBA" id="ARBA00023069"/>
    </source>
</evidence>
<comment type="similarity">
    <text evidence="6">Belongs to the CFAP45 family.</text>
</comment>
<dbReference type="EMBL" id="JADGJH010004631">
    <property type="protein sequence ID" value="KAJ3085117.1"/>
    <property type="molecule type" value="Genomic_DNA"/>
</dbReference>
<evidence type="ECO:0000256" key="7">
    <source>
        <dbReference type="ARBA" id="ARBA00034142"/>
    </source>
</evidence>
<comment type="caution">
    <text evidence="10">The sequence shown here is derived from an EMBL/GenBank/DDBJ whole genome shotgun (WGS) entry which is preliminary data.</text>
</comment>
<sequence>MSDKQAQQDALRAQRAYEAYEREWRRKEKETAEKHKLQESELKSERIKQQRAREHAIAVEARKMKDEFFENLRRQKDAEEKIKAEELLKHEKNRLYSTEVQTQIRNKEVLRKKQREEFFMEGVRLAQERLEKKNKIDQIKERKIQ</sequence>
<proteinExistence type="inferred from homology"/>
<dbReference type="InterPro" id="IPR033253">
    <property type="entry name" value="CFAP45"/>
</dbReference>
<accession>A0AAD5SME6</accession>
<dbReference type="Pfam" id="PF13868">
    <property type="entry name" value="TPH"/>
    <property type="match status" value="1"/>
</dbReference>
<gene>
    <name evidence="10" type="primary">CCDC19</name>
    <name evidence="10" type="ORF">HK100_009161</name>
</gene>
<keyword evidence="3" id="KW-0175">Coiled coil</keyword>
<protein>
    <recommendedName>
        <fullName evidence="7">Cilia- and flagella-associated protein 45</fullName>
    </recommendedName>
</protein>
<reference evidence="10" key="1">
    <citation type="submission" date="2020-05" db="EMBL/GenBank/DDBJ databases">
        <title>Phylogenomic resolution of chytrid fungi.</title>
        <authorList>
            <person name="Stajich J.E."/>
            <person name="Amses K."/>
            <person name="Simmons R."/>
            <person name="Seto K."/>
            <person name="Myers J."/>
            <person name="Bonds A."/>
            <person name="Quandt C.A."/>
            <person name="Barry K."/>
            <person name="Liu P."/>
            <person name="Grigoriev I."/>
            <person name="Longcore J.E."/>
            <person name="James T.Y."/>
        </authorList>
    </citation>
    <scope>NUCLEOTIDE SEQUENCE</scope>
    <source>
        <strain evidence="10">JEL0513</strain>
    </source>
</reference>
<organism evidence="10 11">
    <name type="scientific">Physocladia obscura</name>
    <dbReference type="NCBI Taxonomy" id="109957"/>
    <lineage>
        <taxon>Eukaryota</taxon>
        <taxon>Fungi</taxon>
        <taxon>Fungi incertae sedis</taxon>
        <taxon>Chytridiomycota</taxon>
        <taxon>Chytridiomycota incertae sedis</taxon>
        <taxon>Chytridiomycetes</taxon>
        <taxon>Chytridiales</taxon>
        <taxon>Chytriomycetaceae</taxon>
        <taxon>Physocladia</taxon>
    </lineage>
</organism>
<evidence type="ECO:0000313" key="10">
    <source>
        <dbReference type="EMBL" id="KAJ3085117.1"/>
    </source>
</evidence>
<dbReference type="Proteomes" id="UP001211907">
    <property type="component" value="Unassembled WGS sequence"/>
</dbReference>
<comment type="subcellular location">
    <subcellularLocation>
        <location evidence="1">Cell projection</location>
        <location evidence="1">Cilium</location>
        <location evidence="1">Flagellum</location>
    </subcellularLocation>
</comment>
<keyword evidence="4" id="KW-0969">Cilium</keyword>
<evidence type="ECO:0000256" key="5">
    <source>
        <dbReference type="ARBA" id="ARBA00023273"/>
    </source>
</evidence>
<dbReference type="InterPro" id="IPR043597">
    <property type="entry name" value="TPH_dom"/>
</dbReference>
<keyword evidence="2 10" id="KW-0282">Flagellum</keyword>
<evidence type="ECO:0000256" key="8">
    <source>
        <dbReference type="SAM" id="MobiDB-lite"/>
    </source>
</evidence>
<evidence type="ECO:0000256" key="6">
    <source>
        <dbReference type="ARBA" id="ARBA00034116"/>
    </source>
</evidence>
<dbReference type="PANTHER" id="PTHR15504">
    <property type="entry name" value="NASOPHARYNGEAL EPITHELIUM SPECIFIC PROTEIN 1"/>
    <property type="match status" value="1"/>
</dbReference>
<dbReference type="AlphaFoldDB" id="A0AAD5SME6"/>
<feature type="region of interest" description="Disordered" evidence="8">
    <location>
        <begin position="25"/>
        <end position="48"/>
    </location>
</feature>
<evidence type="ECO:0000313" key="11">
    <source>
        <dbReference type="Proteomes" id="UP001211907"/>
    </source>
</evidence>
<evidence type="ECO:0000259" key="9">
    <source>
        <dbReference type="Pfam" id="PF13868"/>
    </source>
</evidence>
<name>A0AAD5SME6_9FUNG</name>
<feature type="non-terminal residue" evidence="10">
    <location>
        <position position="1"/>
    </location>
</feature>
<keyword evidence="5" id="KW-0966">Cell projection</keyword>
<feature type="domain" description="Trichohyalin-plectin-homology" evidence="9">
    <location>
        <begin position="2"/>
        <end position="145"/>
    </location>
</feature>
<keyword evidence="11" id="KW-1185">Reference proteome</keyword>
<evidence type="ECO:0000256" key="2">
    <source>
        <dbReference type="ARBA" id="ARBA00022846"/>
    </source>
</evidence>